<evidence type="ECO:0000313" key="2">
    <source>
        <dbReference type="Proteomes" id="UP000186228"/>
    </source>
</evidence>
<sequence length="285" mass="32589">MGGPEPSDLADFWHEHFERSRADQFEELSEAVDLFRERHEASPVDANNLWFCQTFSSILTGYLQAFTDIREKRHYRAWCGLERVEIDIENLIRNPFVPDLLPVARKVQTLVTAWQAAFPYHVFFSPEIIVKAEICSICGLDFTPWSDCGHRKGKVYEGKLCFGIVQDMEPKGVSLVSDPVQKFSVPFISDEFGNKIDQYDYAAVDFISDRLVSPMDGWKVEWSTTRHPHHFFTESAEDGPCPCGNGRTYSLCCLPTPGVEKPHMQVQFDRMRAEPQSFAYAGYPA</sequence>
<protein>
    <recommendedName>
        <fullName evidence="3">SEC-C motif-containing protein</fullName>
    </recommendedName>
</protein>
<proteinExistence type="predicted"/>
<accession>A0A1C3WD04</accession>
<dbReference type="EMBL" id="FMAC01000015">
    <property type="protein sequence ID" value="SCB37755.1"/>
    <property type="molecule type" value="Genomic_DNA"/>
</dbReference>
<gene>
    <name evidence="1" type="ORF">GA0061100_11592</name>
</gene>
<dbReference type="AlphaFoldDB" id="A0A1C3WD04"/>
<evidence type="ECO:0000313" key="1">
    <source>
        <dbReference type="EMBL" id="SCB37755.1"/>
    </source>
</evidence>
<keyword evidence="2" id="KW-1185">Reference proteome</keyword>
<organism evidence="1 2">
    <name type="scientific">Rhizobium hainanense</name>
    <dbReference type="NCBI Taxonomy" id="52131"/>
    <lineage>
        <taxon>Bacteria</taxon>
        <taxon>Pseudomonadati</taxon>
        <taxon>Pseudomonadota</taxon>
        <taxon>Alphaproteobacteria</taxon>
        <taxon>Hyphomicrobiales</taxon>
        <taxon>Rhizobiaceae</taxon>
        <taxon>Rhizobium/Agrobacterium group</taxon>
        <taxon>Rhizobium</taxon>
    </lineage>
</organism>
<name>A0A1C3WD04_9HYPH</name>
<dbReference type="STRING" id="52131.GA0061100_11592"/>
<dbReference type="Proteomes" id="UP000186228">
    <property type="component" value="Unassembled WGS sequence"/>
</dbReference>
<reference evidence="2" key="1">
    <citation type="submission" date="2016-08" db="EMBL/GenBank/DDBJ databases">
        <authorList>
            <person name="Varghese N."/>
            <person name="Submissions Spin"/>
        </authorList>
    </citation>
    <scope>NUCLEOTIDE SEQUENCE [LARGE SCALE GENOMIC DNA]</scope>
    <source>
        <strain evidence="2">CCBAU 57015</strain>
    </source>
</reference>
<evidence type="ECO:0008006" key="3">
    <source>
        <dbReference type="Google" id="ProtNLM"/>
    </source>
</evidence>